<keyword evidence="4" id="KW-1185">Reference proteome</keyword>
<feature type="signal peptide" evidence="2">
    <location>
        <begin position="1"/>
        <end position="27"/>
    </location>
</feature>
<evidence type="ECO:0000256" key="1">
    <source>
        <dbReference type="SAM" id="MobiDB-lite"/>
    </source>
</evidence>
<organism evidence="3 4">
    <name type="scientific">Streptomyces alboflavus</name>
    <dbReference type="NCBI Taxonomy" id="67267"/>
    <lineage>
        <taxon>Bacteria</taxon>
        <taxon>Bacillati</taxon>
        <taxon>Actinomycetota</taxon>
        <taxon>Actinomycetes</taxon>
        <taxon>Kitasatosporales</taxon>
        <taxon>Streptomycetaceae</taxon>
        <taxon>Streptomyces</taxon>
    </lineage>
</organism>
<sequence>MQTRVRSTTIGAAVAALAAALVLTGCSSDGDDKADGDKGKDKGASDSASKSPGGSGSDDGSDSDGAGASGKDLEGSWVATTGGKPVALVITKNRATLVGEHVCNGFAAVGGDQTIKLKCADGDMDRTKGRIDSVDGETLKVTWEGFGKDEFLRTKGGKLPEGLPTADIPQS</sequence>
<dbReference type="OrthoDB" id="3483234at2"/>
<evidence type="ECO:0008006" key="5">
    <source>
        <dbReference type="Google" id="ProtNLM"/>
    </source>
</evidence>
<feature type="region of interest" description="Disordered" evidence="1">
    <location>
        <begin position="27"/>
        <end position="78"/>
    </location>
</feature>
<feature type="compositionally biased region" description="Basic and acidic residues" evidence="1">
    <location>
        <begin position="30"/>
        <end position="44"/>
    </location>
</feature>
<dbReference type="PROSITE" id="PS51257">
    <property type="entry name" value="PROKAR_LIPOPROTEIN"/>
    <property type="match status" value="1"/>
</dbReference>
<dbReference type="AlphaFoldDB" id="A0A1Z1WG56"/>
<dbReference type="Proteomes" id="UP000195880">
    <property type="component" value="Chromosome"/>
</dbReference>
<evidence type="ECO:0000256" key="2">
    <source>
        <dbReference type="SAM" id="SignalP"/>
    </source>
</evidence>
<dbReference type="KEGG" id="salf:SMD44_04829"/>
<protein>
    <recommendedName>
        <fullName evidence="5">Lipoprotein</fullName>
    </recommendedName>
</protein>
<keyword evidence="2" id="KW-0732">Signal</keyword>
<evidence type="ECO:0000313" key="3">
    <source>
        <dbReference type="EMBL" id="ARX85368.1"/>
    </source>
</evidence>
<dbReference type="eggNOG" id="ENOG5031M3X">
    <property type="taxonomic scope" value="Bacteria"/>
</dbReference>
<reference evidence="3 4" key="1">
    <citation type="submission" date="2017-05" db="EMBL/GenBank/DDBJ databases">
        <title>Streptomyces alboflavus Genome sequencing and assembly.</title>
        <authorList>
            <person name="Wang Y."/>
            <person name="Du B."/>
            <person name="Ding Y."/>
            <person name="Liu H."/>
            <person name="Hou Q."/>
            <person name="Liu K."/>
            <person name="Wang C."/>
            <person name="Yao L."/>
        </authorList>
    </citation>
    <scope>NUCLEOTIDE SEQUENCE [LARGE SCALE GENOMIC DNA]</scope>
    <source>
        <strain evidence="3 4">MDJK44</strain>
    </source>
</reference>
<accession>A0A1Z1WG56</accession>
<dbReference type="EMBL" id="CP021748">
    <property type="protein sequence ID" value="ARX85368.1"/>
    <property type="molecule type" value="Genomic_DNA"/>
</dbReference>
<dbReference type="STRING" id="67267.GCA_000716675_05201"/>
<dbReference type="RefSeq" id="WP_087885264.1">
    <property type="nucleotide sequence ID" value="NZ_CP021748.1"/>
</dbReference>
<gene>
    <name evidence="3" type="ORF">SMD44_04829</name>
</gene>
<evidence type="ECO:0000313" key="4">
    <source>
        <dbReference type="Proteomes" id="UP000195880"/>
    </source>
</evidence>
<proteinExistence type="predicted"/>
<name>A0A1Z1WG56_9ACTN</name>
<feature type="chain" id="PRO_5038770980" description="Lipoprotein" evidence="2">
    <location>
        <begin position="28"/>
        <end position="171"/>
    </location>
</feature>